<dbReference type="EMBL" id="SODV01000001">
    <property type="protein sequence ID" value="TDX00558.1"/>
    <property type="molecule type" value="Genomic_DNA"/>
</dbReference>
<sequence>MPFYGLAQTFDSTYYHSYHREITARIFTSRKYTRLLLSEPGGTLKYRPNTPPNIGIGATYSFVTLNLAAGLGFLAPPNEKGRTRYLDLQTHFYFRRFSVDLLGQFYHGYYLPDAALRMDADYSRPDLRVAYGGAAGYYVFNFRRFSYRAAMVSDEWQLRSAGSFLAGWELYFGSIRADSALAPSFLSKDSSGYKTRSARFFEMGPGVGYAYTFVWRRHYFLTGGATVAGAYGTTHEYGNTAAQHEGFIPLVTYRLSAGYNGSLWGLHASWVNGQVALPGVYAAEAYRIKTGIYRLTVVRRFVLPARGKSVRYRALFFPTKSTTR</sequence>
<accession>A0A4R8DRW9</accession>
<evidence type="ECO:0000313" key="2">
    <source>
        <dbReference type="Proteomes" id="UP000294498"/>
    </source>
</evidence>
<protein>
    <submittedName>
        <fullName evidence="1">Uncharacterized protein DUF4421</fullName>
    </submittedName>
</protein>
<keyword evidence="2" id="KW-1185">Reference proteome</keyword>
<organism evidence="1 2">
    <name type="scientific">Dinghuibacter silviterrae</name>
    <dbReference type="NCBI Taxonomy" id="1539049"/>
    <lineage>
        <taxon>Bacteria</taxon>
        <taxon>Pseudomonadati</taxon>
        <taxon>Bacteroidota</taxon>
        <taxon>Chitinophagia</taxon>
        <taxon>Chitinophagales</taxon>
        <taxon>Chitinophagaceae</taxon>
        <taxon>Dinghuibacter</taxon>
    </lineage>
</organism>
<name>A0A4R8DRW9_9BACT</name>
<gene>
    <name evidence="1" type="ORF">EDB95_1583</name>
</gene>
<proteinExistence type="predicted"/>
<dbReference type="Proteomes" id="UP000294498">
    <property type="component" value="Unassembled WGS sequence"/>
</dbReference>
<reference evidence="1 2" key="1">
    <citation type="submission" date="2019-03" db="EMBL/GenBank/DDBJ databases">
        <title>Genomic Encyclopedia of Type Strains, Phase IV (KMG-IV): sequencing the most valuable type-strain genomes for metagenomic binning, comparative biology and taxonomic classification.</title>
        <authorList>
            <person name="Goeker M."/>
        </authorList>
    </citation>
    <scope>NUCLEOTIDE SEQUENCE [LARGE SCALE GENOMIC DNA]</scope>
    <source>
        <strain evidence="1 2">DSM 100059</strain>
    </source>
</reference>
<dbReference type="RefSeq" id="WP_162852513.1">
    <property type="nucleotide sequence ID" value="NZ_SODV01000001.1"/>
</dbReference>
<evidence type="ECO:0000313" key="1">
    <source>
        <dbReference type="EMBL" id="TDX00558.1"/>
    </source>
</evidence>
<dbReference type="Pfam" id="PF14391">
    <property type="entry name" value="DUF4421"/>
    <property type="match status" value="1"/>
</dbReference>
<comment type="caution">
    <text evidence="1">The sequence shown here is derived from an EMBL/GenBank/DDBJ whole genome shotgun (WGS) entry which is preliminary data.</text>
</comment>
<dbReference type="AlphaFoldDB" id="A0A4R8DRW9"/>
<dbReference type="InterPro" id="IPR025535">
    <property type="entry name" value="DUF4421"/>
</dbReference>